<organism evidence="7 8">
    <name type="scientific">Elysia chlorotica</name>
    <name type="common">Eastern emerald elysia</name>
    <name type="synonym">Sea slug</name>
    <dbReference type="NCBI Taxonomy" id="188477"/>
    <lineage>
        <taxon>Eukaryota</taxon>
        <taxon>Metazoa</taxon>
        <taxon>Spiralia</taxon>
        <taxon>Lophotrochozoa</taxon>
        <taxon>Mollusca</taxon>
        <taxon>Gastropoda</taxon>
        <taxon>Heterobranchia</taxon>
        <taxon>Euthyneura</taxon>
        <taxon>Panpulmonata</taxon>
        <taxon>Sacoglossa</taxon>
        <taxon>Placobranchoidea</taxon>
        <taxon>Plakobranchidae</taxon>
        <taxon>Elysia</taxon>
    </lineage>
</organism>
<dbReference type="EMBL" id="RQTK01000181">
    <property type="protein sequence ID" value="RUS85120.1"/>
    <property type="molecule type" value="Genomic_DNA"/>
</dbReference>
<evidence type="ECO:0000256" key="1">
    <source>
        <dbReference type="ARBA" id="ARBA00004123"/>
    </source>
</evidence>
<sequence length="969" mass="107467">MSSMKTKLCSGGSETAIKMSTSGISNYHHGELVKTGSPNFLCSVLPSHWRSNKTLPVPFKVVALSDIKDGTKVCVTAGNDENFSSELRNNTATMKNNIAKFNDLRFVGRSGRGKSFTLTIAVFSNPPQLALYQKAIKVTVDGPREPRSKTKLHTDDRHIHGIHYPHHEHPGSLDVKSHETKPVHSDPLRERQMSHLYELEQLRKQPSSINISNNITIKNTISTNIHDRGEGGSGGSMVSLDHHQRVHMEFDDRRYPDSGLPQGQWQRDVELQKRQQNQAQAVFRHGDIDGPKSWTSESQIHNKDVGRREKEPPQDPFLERERSLVIQSQLPPHSNDPGYLNSHGHISLRSNDRKSPVFQSSHLDIGGGSAMDPLLPQSIKEHCRMDVPSSFPPQASHLQRPDSKDVRELIDARVTMSSNARYELNSQLVFPQRLSVEPRSKLESHVPIVLQHCFNPNYEPGMNVGDHRAFTDEIVVKSKKGPLSDMVGPQSSLLGSREDKSPTRHLPPGSHSPPIRPNYPAPSHLPESRTISQYSNTGLNHMDGSHFTSLTSADNTFIRECSRFEESNRASPSPTYPDTHHRTYVTSKATISDDNAINLSLSDPTLAWNNAVGFNDSKHLARSVHEGSNMPDAHRPSALLTGSLLDGVVDSNPSSDNSILDDRHAMPQKIQATDRLVDLYTGSFPVLSQHHHQDLLTTITTPGALPFSTAPYLTSPSFLYPPMISSSPNVPTQLFLSADDKTYELLGGHGTTRVSGNPLNMHTPVLVSATRDYNLQSEKVLHYNHLETSNEKTFPGGSHDQPRSLTDAKYFKRRLSISRGFEEKGVEMLGSSKNYHPMISNVDNISKEELKARNMSIHDSSQGSNGKSPHSMVGDSTLSSTESSFTHPLDRSEKPTSLLSSSTRYGLDRKFSHPELAERTSKSDIILYPMLPLASSSSSLGGRSDSSRSPVSSRGSQEQADHVTVWRPY</sequence>
<dbReference type="SUPFAM" id="SSF49417">
    <property type="entry name" value="p53-like transcription factors"/>
    <property type="match status" value="1"/>
</dbReference>
<keyword evidence="3" id="KW-0804">Transcription</keyword>
<evidence type="ECO:0000256" key="5">
    <source>
        <dbReference type="SAM" id="MobiDB-lite"/>
    </source>
</evidence>
<dbReference type="PANTHER" id="PTHR11950">
    <property type="entry name" value="RUNT RELATED"/>
    <property type="match status" value="1"/>
</dbReference>
<proteinExistence type="predicted"/>
<feature type="region of interest" description="Disordered" evidence="5">
    <location>
        <begin position="857"/>
        <end position="903"/>
    </location>
</feature>
<dbReference type="Gene3D" id="2.60.40.720">
    <property type="match status" value="1"/>
</dbReference>
<evidence type="ECO:0000259" key="6">
    <source>
        <dbReference type="PROSITE" id="PS51062"/>
    </source>
</evidence>
<dbReference type="PRINTS" id="PR00967">
    <property type="entry name" value="ONCOGENEAML1"/>
</dbReference>
<feature type="compositionally biased region" description="Basic and acidic residues" evidence="5">
    <location>
        <begin position="300"/>
        <end position="316"/>
    </location>
</feature>
<feature type="region of interest" description="Disordered" evidence="5">
    <location>
        <begin position="481"/>
        <end position="529"/>
    </location>
</feature>
<dbReference type="InterPro" id="IPR008967">
    <property type="entry name" value="p53-like_TF_DNA-bd_sf"/>
</dbReference>
<dbReference type="GO" id="GO:0005634">
    <property type="term" value="C:nucleus"/>
    <property type="evidence" value="ECO:0007669"/>
    <property type="project" value="UniProtKB-SubCell"/>
</dbReference>
<feature type="domain" description="Runt" evidence="6">
    <location>
        <begin position="20"/>
        <end position="148"/>
    </location>
</feature>
<evidence type="ECO:0000313" key="8">
    <source>
        <dbReference type="Proteomes" id="UP000271974"/>
    </source>
</evidence>
<gene>
    <name evidence="7" type="ORF">EGW08_007125</name>
</gene>
<protein>
    <recommendedName>
        <fullName evidence="6">Runt domain-containing protein</fullName>
    </recommendedName>
</protein>
<feature type="compositionally biased region" description="Low complexity" evidence="5">
    <location>
        <begin position="935"/>
        <end position="956"/>
    </location>
</feature>
<dbReference type="GO" id="GO:0000981">
    <property type="term" value="F:DNA-binding transcription factor activity, RNA polymerase II-specific"/>
    <property type="evidence" value="ECO:0007669"/>
    <property type="project" value="TreeGrafter"/>
</dbReference>
<feature type="region of interest" description="Disordered" evidence="5">
    <location>
        <begin position="285"/>
        <end position="316"/>
    </location>
</feature>
<dbReference type="InterPro" id="IPR012346">
    <property type="entry name" value="p53/RUNT-type_TF_DNA-bd_sf"/>
</dbReference>
<feature type="region of interest" description="Disordered" evidence="5">
    <location>
        <begin position="935"/>
        <end position="969"/>
    </location>
</feature>
<keyword evidence="4" id="KW-0539">Nucleus</keyword>
<dbReference type="InterPro" id="IPR013524">
    <property type="entry name" value="Runt_dom"/>
</dbReference>
<evidence type="ECO:0000256" key="2">
    <source>
        <dbReference type="ARBA" id="ARBA00023015"/>
    </source>
</evidence>
<reference evidence="7 8" key="1">
    <citation type="submission" date="2019-01" db="EMBL/GenBank/DDBJ databases">
        <title>A draft genome assembly of the solar-powered sea slug Elysia chlorotica.</title>
        <authorList>
            <person name="Cai H."/>
            <person name="Li Q."/>
            <person name="Fang X."/>
            <person name="Li J."/>
            <person name="Curtis N.E."/>
            <person name="Altenburger A."/>
            <person name="Shibata T."/>
            <person name="Feng M."/>
            <person name="Maeda T."/>
            <person name="Schwartz J.A."/>
            <person name="Shigenobu S."/>
            <person name="Lundholm N."/>
            <person name="Nishiyama T."/>
            <person name="Yang H."/>
            <person name="Hasebe M."/>
            <person name="Li S."/>
            <person name="Pierce S.K."/>
            <person name="Wang J."/>
        </authorList>
    </citation>
    <scope>NUCLEOTIDE SEQUENCE [LARGE SCALE GENOMIC DNA]</scope>
    <source>
        <strain evidence="7">EC2010</strain>
        <tissue evidence="7">Whole organism of an adult</tissue>
    </source>
</reference>
<keyword evidence="8" id="KW-1185">Reference proteome</keyword>
<name>A0A433TU76_ELYCH</name>
<dbReference type="Pfam" id="PF00853">
    <property type="entry name" value="Runt"/>
    <property type="match status" value="1"/>
</dbReference>
<feature type="region of interest" description="Disordered" evidence="5">
    <location>
        <begin position="329"/>
        <end position="369"/>
    </location>
</feature>
<dbReference type="OrthoDB" id="6156195at2759"/>
<feature type="compositionally biased region" description="Polar residues" evidence="5">
    <location>
        <begin position="857"/>
        <end position="886"/>
    </location>
</feature>
<accession>A0A433TU76</accession>
<comment type="subcellular location">
    <subcellularLocation>
        <location evidence="1">Nucleus</location>
    </subcellularLocation>
</comment>
<dbReference type="Proteomes" id="UP000271974">
    <property type="component" value="Unassembled WGS sequence"/>
</dbReference>
<dbReference type="AlphaFoldDB" id="A0A433TU76"/>
<feature type="compositionally biased region" description="Pro residues" evidence="5">
    <location>
        <begin position="510"/>
        <end position="520"/>
    </location>
</feature>
<dbReference type="PANTHER" id="PTHR11950:SF31">
    <property type="entry name" value="SEGMENTATION PROTEIN RUNT"/>
    <property type="match status" value="1"/>
</dbReference>
<dbReference type="InterPro" id="IPR000040">
    <property type="entry name" value="AML1_Runt"/>
</dbReference>
<evidence type="ECO:0000313" key="7">
    <source>
        <dbReference type="EMBL" id="RUS85120.1"/>
    </source>
</evidence>
<dbReference type="STRING" id="188477.A0A433TU76"/>
<keyword evidence="2" id="KW-0805">Transcription regulation</keyword>
<dbReference type="PROSITE" id="PS51062">
    <property type="entry name" value="RUNT"/>
    <property type="match status" value="1"/>
</dbReference>
<comment type="caution">
    <text evidence="7">The sequence shown here is derived from an EMBL/GenBank/DDBJ whole genome shotgun (WGS) entry which is preliminary data.</text>
</comment>
<evidence type="ECO:0000256" key="3">
    <source>
        <dbReference type="ARBA" id="ARBA00023163"/>
    </source>
</evidence>
<evidence type="ECO:0000256" key="4">
    <source>
        <dbReference type="ARBA" id="ARBA00023242"/>
    </source>
</evidence>
<dbReference type="GO" id="GO:0005524">
    <property type="term" value="F:ATP binding"/>
    <property type="evidence" value="ECO:0007669"/>
    <property type="project" value="InterPro"/>
</dbReference>
<dbReference type="GO" id="GO:0000978">
    <property type="term" value="F:RNA polymerase II cis-regulatory region sequence-specific DNA binding"/>
    <property type="evidence" value="ECO:0007669"/>
    <property type="project" value="TreeGrafter"/>
</dbReference>